<reference evidence="7" key="1">
    <citation type="submission" date="2021-10" db="EMBL/GenBank/DDBJ databases">
        <title>The complete genome sequence of Leeia sp. TBRC 13508.</title>
        <authorList>
            <person name="Charoenyingcharoen P."/>
            <person name="Yukphan P."/>
        </authorList>
    </citation>
    <scope>NUCLEOTIDE SEQUENCE</scope>
    <source>
        <strain evidence="7">TBRC 13508</strain>
    </source>
</reference>
<keyword evidence="3 4" id="KW-0998">Cell outer membrane</keyword>
<dbReference type="InterPro" id="IPR050218">
    <property type="entry name" value="LptD"/>
</dbReference>
<dbReference type="InterPro" id="IPR007543">
    <property type="entry name" value="LptD_C"/>
</dbReference>
<dbReference type="Pfam" id="PF04453">
    <property type="entry name" value="LptD"/>
    <property type="match status" value="1"/>
</dbReference>
<evidence type="ECO:0000256" key="3">
    <source>
        <dbReference type="ARBA" id="ARBA00023237"/>
    </source>
</evidence>
<dbReference type="HAMAP" id="MF_01411">
    <property type="entry name" value="LPS_assembly_LptD"/>
    <property type="match status" value="1"/>
</dbReference>
<comment type="subcellular location">
    <subcellularLocation>
        <location evidence="4">Cell outer membrane</location>
    </subcellularLocation>
</comment>
<comment type="function">
    <text evidence="4">Together with LptE, is involved in the assembly of lipopolysaccharide (LPS) at the surface of the outer membrane.</text>
</comment>
<feature type="signal peptide" evidence="4">
    <location>
        <begin position="1"/>
        <end position="21"/>
    </location>
</feature>
<protein>
    <recommendedName>
        <fullName evidence="4">LPS-assembly protein LptD</fullName>
    </recommendedName>
</protein>
<organism evidence="7 8">
    <name type="scientific">Leeia speluncae</name>
    <dbReference type="NCBI Taxonomy" id="2884804"/>
    <lineage>
        <taxon>Bacteria</taxon>
        <taxon>Pseudomonadati</taxon>
        <taxon>Pseudomonadota</taxon>
        <taxon>Betaproteobacteria</taxon>
        <taxon>Neisseriales</taxon>
        <taxon>Leeiaceae</taxon>
        <taxon>Leeia</taxon>
    </lineage>
</organism>
<gene>
    <name evidence="4" type="primary">lptD</name>
    <name evidence="7" type="ORF">LIN78_07765</name>
</gene>
<feature type="domain" description="Organic solvent tolerance-like N-terminal" evidence="5">
    <location>
        <begin position="54"/>
        <end position="181"/>
    </location>
</feature>
<dbReference type="EMBL" id="JAJBZT010000003">
    <property type="protein sequence ID" value="MCB6183441.1"/>
    <property type="molecule type" value="Genomic_DNA"/>
</dbReference>
<evidence type="ECO:0000259" key="6">
    <source>
        <dbReference type="Pfam" id="PF04453"/>
    </source>
</evidence>
<dbReference type="PANTHER" id="PTHR30189:SF1">
    <property type="entry name" value="LPS-ASSEMBLY PROTEIN LPTD"/>
    <property type="match status" value="1"/>
</dbReference>
<evidence type="ECO:0000256" key="1">
    <source>
        <dbReference type="ARBA" id="ARBA00022729"/>
    </source>
</evidence>
<dbReference type="PANTHER" id="PTHR30189">
    <property type="entry name" value="LPS-ASSEMBLY PROTEIN"/>
    <property type="match status" value="1"/>
</dbReference>
<comment type="caution">
    <text evidence="4">Lacks conserved residue(s) required for the propagation of feature annotation.</text>
</comment>
<keyword evidence="1 4" id="KW-0732">Signal</keyword>
<feature type="domain" description="LptD C-terminal" evidence="6">
    <location>
        <begin position="290"/>
        <end position="658"/>
    </location>
</feature>
<feature type="chain" id="PRO_5044913596" description="LPS-assembly protein LptD" evidence="4">
    <location>
        <begin position="22"/>
        <end position="745"/>
    </location>
</feature>
<comment type="subunit">
    <text evidence="4">Component of the lipopolysaccharide transport and assembly complex. Interacts with LptE and LptA.</text>
</comment>
<dbReference type="Pfam" id="PF03968">
    <property type="entry name" value="LptD_N"/>
    <property type="match status" value="1"/>
</dbReference>
<evidence type="ECO:0000313" key="8">
    <source>
        <dbReference type="Proteomes" id="UP001165395"/>
    </source>
</evidence>
<dbReference type="InterPro" id="IPR020889">
    <property type="entry name" value="LipoPS_assembly_LptD"/>
</dbReference>
<sequence precursor="true">MPQLKPLTLAILTAFSLPVWADDELQQELVDIDALSLSPSLSTSQKNEEAPTFVNADKLQGSGNNDLEAEGKVEVYRGDQVLKADWLSVKDNGNDLNAKGNVVFEQHGDTMSGPAFRLNQATGEGVFESPEYELASRGAKGKADNLYFEGKDLYRFQNATYSTCINPDSDWYVKMSSLSLDYTRNVGEGTHAQMYFKGAPIFYFPWMDFTLDGSRKSGWLTPSFRTSNTTGAELAVPYYWNIAPNRDATITPRLITKRGLQLQGEFRYLEPSYSGVVRAEYLANDKEVDRNRYGFKFNHLQSINGWQFGINAEKVSDRKYFDDLSDKLSVTSTTNLPREMWITKSENGLTLTARTLKYQTLQDDENSIDPPYAKMPQLSLNWYKPDVGVTDFNLAADFTAFSHPTKVNGRRLVVNPSLSIPISSQYAYFTPKVAVHATRYSLSSDNNTLGISNATRTVPILSLDSGLYFEREANWFGRTSTQTLEPRLFYVNIPYRDQSNLPNFDTAEADFSFSQLFSENRYTGSDRINEANQLTAAVTSRLIDPLSGEETARFAIGQRYYFRKTQRVTLDNVPITERSSDVLAGVDAQLSDKWHGSLAWQVNPEKLKTQKASLDLQYRPAPGKVINLGYRYDITPSSESDHFKQFDISGQWPLGNGWYAVGRWNYSVKDRKPLEVLGGLEYNAGCWALRLVAQRYVTSSSQRNNAFYIQLEMNDLARVGSNPLSVLREKISGFQTSQELEKAGN</sequence>
<evidence type="ECO:0000256" key="2">
    <source>
        <dbReference type="ARBA" id="ARBA00023136"/>
    </source>
</evidence>
<comment type="similarity">
    <text evidence="4">Belongs to the LptD family.</text>
</comment>
<keyword evidence="2 4" id="KW-0472">Membrane</keyword>
<comment type="caution">
    <text evidence="7">The sequence shown here is derived from an EMBL/GenBank/DDBJ whole genome shotgun (WGS) entry which is preliminary data.</text>
</comment>
<dbReference type="RefSeq" id="WP_227180206.1">
    <property type="nucleotide sequence ID" value="NZ_JAJBZT010000003.1"/>
</dbReference>
<name>A0ABS8D5J0_9NEIS</name>
<dbReference type="Proteomes" id="UP001165395">
    <property type="component" value="Unassembled WGS sequence"/>
</dbReference>
<evidence type="ECO:0000256" key="4">
    <source>
        <dbReference type="HAMAP-Rule" id="MF_01411"/>
    </source>
</evidence>
<keyword evidence="8" id="KW-1185">Reference proteome</keyword>
<dbReference type="InterPro" id="IPR005653">
    <property type="entry name" value="OstA-like_N"/>
</dbReference>
<evidence type="ECO:0000313" key="7">
    <source>
        <dbReference type="EMBL" id="MCB6183441.1"/>
    </source>
</evidence>
<proteinExistence type="inferred from homology"/>
<evidence type="ECO:0000259" key="5">
    <source>
        <dbReference type="Pfam" id="PF03968"/>
    </source>
</evidence>
<accession>A0ABS8D5J0</accession>